<dbReference type="EMBL" id="AAOF01000017">
    <property type="protein sequence ID" value="EAR20772.1"/>
    <property type="molecule type" value="Genomic_DNA"/>
</dbReference>
<evidence type="ECO:0000313" key="1">
    <source>
        <dbReference type="EMBL" id="EAR20772.1"/>
    </source>
</evidence>
<keyword evidence="2" id="KW-1185">Reference proteome</keyword>
<protein>
    <submittedName>
        <fullName evidence="1">Uncharacterized protein</fullName>
    </submittedName>
</protein>
<sequence>MKIISAMNELRRFQSFCVQDVMKELAMMLADADIAGHIQCIAFFHHTTIHQYGRKNGRREIHIRNENNSVTNFAKMTDLGNDCWNGVNTLTLKLDFRVNQFVHLNR</sequence>
<gene>
    <name evidence="1" type="ORF">NB231_12816</name>
</gene>
<accession>A4BU98</accession>
<dbReference type="HOGENOM" id="CLU_2220390_0_0_6"/>
<evidence type="ECO:0000313" key="2">
    <source>
        <dbReference type="Proteomes" id="UP000003374"/>
    </source>
</evidence>
<reference evidence="1 2" key="1">
    <citation type="submission" date="2006-02" db="EMBL/GenBank/DDBJ databases">
        <authorList>
            <person name="Waterbury J."/>
            <person name="Ferriera S."/>
            <person name="Johnson J."/>
            <person name="Kravitz S."/>
            <person name="Halpern A."/>
            <person name="Remington K."/>
            <person name="Beeson K."/>
            <person name="Tran B."/>
            <person name="Rogers Y.-H."/>
            <person name="Friedman R."/>
            <person name="Venter J.C."/>
        </authorList>
    </citation>
    <scope>NUCLEOTIDE SEQUENCE [LARGE SCALE GENOMIC DNA]</scope>
    <source>
        <strain evidence="1 2">Nb-231</strain>
    </source>
</reference>
<proteinExistence type="predicted"/>
<dbReference type="AlphaFoldDB" id="A4BU98"/>
<name>A4BU98_9GAMM</name>
<organism evidence="1 2">
    <name type="scientific">Nitrococcus mobilis Nb-231</name>
    <dbReference type="NCBI Taxonomy" id="314278"/>
    <lineage>
        <taxon>Bacteria</taxon>
        <taxon>Pseudomonadati</taxon>
        <taxon>Pseudomonadota</taxon>
        <taxon>Gammaproteobacteria</taxon>
        <taxon>Chromatiales</taxon>
        <taxon>Ectothiorhodospiraceae</taxon>
        <taxon>Nitrococcus</taxon>
    </lineage>
</organism>
<dbReference type="Proteomes" id="UP000003374">
    <property type="component" value="Unassembled WGS sequence"/>
</dbReference>
<comment type="caution">
    <text evidence="1">The sequence shown here is derived from an EMBL/GenBank/DDBJ whole genome shotgun (WGS) entry which is preliminary data.</text>
</comment>